<dbReference type="EMBL" id="JMEE01000003">
    <property type="protein sequence ID" value="RWR03172.1"/>
    <property type="molecule type" value="Genomic_DNA"/>
</dbReference>
<sequence length="80" mass="9229">MKDYVFFFNNKNFKLIELNKLEKSQAEDLENQGFSRTDFQAKSREDAISKINESNELNINSLKDFSGDTGFSAVIESLLR</sequence>
<reference evidence="1 2" key="1">
    <citation type="submission" date="2014-04" db="EMBL/GenBank/DDBJ databases">
        <title>Draft genome sequence of Pantoea beijingensis strain LMG 27579, an emerging pathogen to Pleurotus eryngii with potential industrial application.</title>
        <authorList>
            <person name="Xu F."/>
            <person name="Liu Y."/>
            <person name="Wang S."/>
            <person name="Yin Y."/>
            <person name="Ma Y."/>
            <person name="Zhao S."/>
            <person name="Rong C."/>
        </authorList>
    </citation>
    <scope>NUCLEOTIDE SEQUENCE [LARGE SCALE GENOMIC DNA]</scope>
    <source>
        <strain evidence="1 2">LMG 27579</strain>
    </source>
</reference>
<protein>
    <submittedName>
        <fullName evidence="1">Uncharacterized protein</fullName>
    </submittedName>
</protein>
<evidence type="ECO:0000313" key="2">
    <source>
        <dbReference type="Proteomes" id="UP000288794"/>
    </source>
</evidence>
<dbReference type="Proteomes" id="UP000288794">
    <property type="component" value="Unassembled WGS sequence"/>
</dbReference>
<evidence type="ECO:0000313" key="1">
    <source>
        <dbReference type="EMBL" id="RWR03172.1"/>
    </source>
</evidence>
<organism evidence="1 2">
    <name type="scientific">[Pantoea] beijingensis</name>
    <dbReference type="NCBI Taxonomy" id="1324864"/>
    <lineage>
        <taxon>Bacteria</taxon>
        <taxon>Pseudomonadati</taxon>
        <taxon>Pseudomonadota</taxon>
        <taxon>Gammaproteobacteria</taxon>
        <taxon>Enterobacterales</taxon>
        <taxon>Erwiniaceae</taxon>
        <taxon>Erwinia</taxon>
    </lineage>
</organism>
<gene>
    <name evidence="1" type="ORF">ED28_03850</name>
</gene>
<comment type="caution">
    <text evidence="1">The sequence shown here is derived from an EMBL/GenBank/DDBJ whole genome shotgun (WGS) entry which is preliminary data.</text>
</comment>
<proteinExistence type="predicted"/>
<dbReference type="AlphaFoldDB" id="A0A443IGK5"/>
<dbReference type="RefSeq" id="WP_128175425.1">
    <property type="nucleotide sequence ID" value="NZ_CP071409.1"/>
</dbReference>
<accession>A0A443IGK5</accession>
<name>A0A443IGK5_9GAMM</name>
<keyword evidence="2" id="KW-1185">Reference proteome</keyword>